<dbReference type="AlphaFoldDB" id="A0A0H5PXD6"/>
<evidence type="ECO:0000313" key="2">
    <source>
        <dbReference type="EMBL" id="CRY93825.1"/>
    </source>
</evidence>
<reference evidence="2" key="2">
    <citation type="submission" date="2015-07" db="EMBL/GenBank/DDBJ databases">
        <title>Plasmids, circular viruses and viroids from rat gut.</title>
        <authorList>
            <person name="Jorgensen T.J."/>
            <person name="Hansen M.A."/>
            <person name="Xu Z."/>
            <person name="Tabak M.A."/>
            <person name="Sorensen S.J."/>
            <person name="Hansen L.H."/>
        </authorList>
    </citation>
    <scope>NUCLEOTIDE SEQUENCE</scope>
    <source>
        <plasmid evidence="2">pRGRH0076</plasmid>
    </source>
</reference>
<organism evidence="2">
    <name type="scientific">uncultured prokaryote</name>
    <dbReference type="NCBI Taxonomy" id="198431"/>
    <lineage>
        <taxon>unclassified sequences</taxon>
        <taxon>environmental samples</taxon>
    </lineage>
</organism>
<evidence type="ECO:0000256" key="1">
    <source>
        <dbReference type="SAM" id="MobiDB-lite"/>
    </source>
</evidence>
<dbReference type="EMBL" id="LN852767">
    <property type="protein sequence ID" value="CRY93825.1"/>
    <property type="molecule type" value="Genomic_DNA"/>
</dbReference>
<keyword evidence="2" id="KW-0614">Plasmid</keyword>
<accession>A0A0H5PXD6</accession>
<protein>
    <submittedName>
        <fullName evidence="2">Uncharacterized protein</fullName>
    </submittedName>
</protein>
<feature type="compositionally biased region" description="Basic and acidic residues" evidence="1">
    <location>
        <begin position="142"/>
        <end position="172"/>
    </location>
</feature>
<dbReference type="Pfam" id="PF06319">
    <property type="entry name" value="MmcB-like"/>
    <property type="match status" value="1"/>
</dbReference>
<feature type="region of interest" description="Disordered" evidence="1">
    <location>
        <begin position="141"/>
        <end position="172"/>
    </location>
</feature>
<geneLocation type="plasmid" evidence="2">
    <name>pRGRH0076</name>
</geneLocation>
<reference evidence="2" key="1">
    <citation type="submission" date="2015-06" db="EMBL/GenBank/DDBJ databases">
        <authorList>
            <person name="Joergensen T."/>
        </authorList>
    </citation>
    <scope>NUCLEOTIDE SEQUENCE</scope>
    <source>
        <plasmid evidence="2">pRGRH0076</plasmid>
    </source>
</reference>
<proteinExistence type="predicted"/>
<dbReference type="InterPro" id="IPR009394">
    <property type="entry name" value="MmcB-like"/>
</dbReference>
<name>A0A0H5PXD6_9ZZZZ</name>
<sequence length="337" mass="39479">MEQENLECLEARLNELLDVDKKNWVSVYKIMAKIEENNLWKSKHKSYRGWLVNYAKNNQVHESYLWHIRQAGNFYARFEQRCQSLSQDHVALNKINIPVDSVRLVAQISEGNPEQENYLIKKLIAKELTRNDLRNAWAAVKAQKEHQTNKKTEDDHKNNSSEKIKTNTSIEKEKSDRLKTANITQAVSKAYWLPDEIYDNDHRSQFVVPKYKISTELPVRLGTTRNARRIDVFVAENYTVNKHDKAYSLNLHAIEIKVSPSDLKKDHKMSEYHYFADYCWLAVPYDMREIAEELLNPGWGLIVVDDDNQAKVHKLPSKQDAALVHKYTAMTTFFLRQ</sequence>